<reference evidence="2" key="1">
    <citation type="journal article" date="2012" name="Nat. Biotechnol.">
        <title>Draft genome sequence of pigeonpea (Cajanus cajan), an orphan legume crop of resource-poor farmers.</title>
        <authorList>
            <person name="Varshney R.K."/>
            <person name="Chen W."/>
            <person name="Li Y."/>
            <person name="Bharti A.K."/>
            <person name="Saxena R.K."/>
            <person name="Schlueter J.A."/>
            <person name="Donoghue M.T."/>
            <person name="Azam S."/>
            <person name="Fan G."/>
            <person name="Whaley A.M."/>
            <person name="Farmer A.D."/>
            <person name="Sheridan J."/>
            <person name="Iwata A."/>
            <person name="Tuteja R."/>
            <person name="Penmetsa R.V."/>
            <person name="Wu W."/>
            <person name="Upadhyaya H.D."/>
            <person name="Yang S.P."/>
            <person name="Shah T."/>
            <person name="Saxena K.B."/>
            <person name="Michael T."/>
            <person name="McCombie W.R."/>
            <person name="Yang B."/>
            <person name="Zhang G."/>
            <person name="Yang H."/>
            <person name="Wang J."/>
            <person name="Spillane C."/>
            <person name="Cook D.R."/>
            <person name="May G.D."/>
            <person name="Xu X."/>
            <person name="Jackson S.A."/>
        </authorList>
    </citation>
    <scope>NUCLEOTIDE SEQUENCE [LARGE SCALE GENOMIC DNA]</scope>
</reference>
<dbReference type="AlphaFoldDB" id="A0A151RBL6"/>
<keyword evidence="1" id="KW-0812">Transmembrane</keyword>
<dbReference type="Gramene" id="C.cajan_35970.t">
    <property type="protein sequence ID" value="C.cajan_35970.t.cds1"/>
    <property type="gene ID" value="C.cajan_35970"/>
</dbReference>
<accession>A0A151RBL6</accession>
<proteinExistence type="predicted"/>
<organism evidence="2 3">
    <name type="scientific">Cajanus cajan</name>
    <name type="common">Pigeon pea</name>
    <name type="synonym">Cajanus indicus</name>
    <dbReference type="NCBI Taxonomy" id="3821"/>
    <lineage>
        <taxon>Eukaryota</taxon>
        <taxon>Viridiplantae</taxon>
        <taxon>Streptophyta</taxon>
        <taxon>Embryophyta</taxon>
        <taxon>Tracheophyta</taxon>
        <taxon>Spermatophyta</taxon>
        <taxon>Magnoliopsida</taxon>
        <taxon>eudicotyledons</taxon>
        <taxon>Gunneridae</taxon>
        <taxon>Pentapetalae</taxon>
        <taxon>rosids</taxon>
        <taxon>fabids</taxon>
        <taxon>Fabales</taxon>
        <taxon>Fabaceae</taxon>
        <taxon>Papilionoideae</taxon>
        <taxon>50 kb inversion clade</taxon>
        <taxon>NPAAA clade</taxon>
        <taxon>indigoferoid/millettioid clade</taxon>
        <taxon>Phaseoleae</taxon>
        <taxon>Cajanus</taxon>
    </lineage>
</organism>
<protein>
    <submittedName>
        <fullName evidence="2">Uncharacterized protein</fullName>
    </submittedName>
</protein>
<evidence type="ECO:0000313" key="3">
    <source>
        <dbReference type="Proteomes" id="UP000075243"/>
    </source>
</evidence>
<name>A0A151RBL6_CAJCA</name>
<keyword evidence="1" id="KW-1133">Transmembrane helix</keyword>
<gene>
    <name evidence="2" type="ORF">KK1_038769</name>
</gene>
<evidence type="ECO:0000313" key="2">
    <source>
        <dbReference type="EMBL" id="KYP39926.1"/>
    </source>
</evidence>
<dbReference type="EMBL" id="KQ483871">
    <property type="protein sequence ID" value="KYP39926.1"/>
    <property type="molecule type" value="Genomic_DNA"/>
</dbReference>
<keyword evidence="3" id="KW-1185">Reference proteome</keyword>
<keyword evidence="1" id="KW-0472">Membrane</keyword>
<evidence type="ECO:0000256" key="1">
    <source>
        <dbReference type="SAM" id="Phobius"/>
    </source>
</evidence>
<dbReference type="Proteomes" id="UP000075243">
    <property type="component" value="Unassembled WGS sequence"/>
</dbReference>
<sequence length="113" mass="12889">MLLSSTNIKDERPIPTKKGNIIPAMAMDSVFFPARLIIEMSISNPTRKRKYMRPMFAIVSITITLFKGNIALANLSFLPNTDGPNNNPPYKYYQIIPPSYKIFESNKINAMQY</sequence>
<feature type="transmembrane region" description="Helical" evidence="1">
    <location>
        <begin position="58"/>
        <end position="78"/>
    </location>
</feature>